<dbReference type="PANTHER" id="PTHR33337:SF33">
    <property type="entry name" value="CENP-V_GFA DOMAIN-CONTAINING PROTEIN"/>
    <property type="match status" value="1"/>
</dbReference>
<dbReference type="EMBL" id="JOKJ01000029">
    <property type="protein sequence ID" value="KEQ03877.1"/>
    <property type="molecule type" value="Genomic_DNA"/>
</dbReference>
<evidence type="ECO:0000256" key="3">
    <source>
        <dbReference type="ARBA" id="ARBA00022833"/>
    </source>
</evidence>
<evidence type="ECO:0000313" key="6">
    <source>
        <dbReference type="EMBL" id="KEQ03877.1"/>
    </source>
</evidence>
<feature type="domain" description="CENP-V/GFA" evidence="5">
    <location>
        <begin position="5"/>
        <end position="136"/>
    </location>
</feature>
<evidence type="ECO:0000259" key="5">
    <source>
        <dbReference type="PROSITE" id="PS51891"/>
    </source>
</evidence>
<dbReference type="SUPFAM" id="SSF51316">
    <property type="entry name" value="Mss4-like"/>
    <property type="match status" value="1"/>
</dbReference>
<reference evidence="6 7" key="1">
    <citation type="submission" date="2014-06" db="EMBL/GenBank/DDBJ databases">
        <title>Rhizobium pelagicum/R2-400B4.</title>
        <authorList>
            <person name="Kimes N.E."/>
            <person name="Lopez-Perez M."/>
        </authorList>
    </citation>
    <scope>NUCLEOTIDE SEQUENCE [LARGE SCALE GENOMIC DNA]</scope>
    <source>
        <strain evidence="6 7">R2-400B4</strain>
    </source>
</reference>
<evidence type="ECO:0000256" key="2">
    <source>
        <dbReference type="ARBA" id="ARBA00022723"/>
    </source>
</evidence>
<dbReference type="Pfam" id="PF04828">
    <property type="entry name" value="GFA"/>
    <property type="match status" value="1"/>
</dbReference>
<evidence type="ECO:0000256" key="4">
    <source>
        <dbReference type="ARBA" id="ARBA00023239"/>
    </source>
</evidence>
<dbReference type="OrthoDB" id="9807246at2"/>
<dbReference type="PANTHER" id="PTHR33337">
    <property type="entry name" value="GFA DOMAIN-CONTAINING PROTEIN"/>
    <property type="match status" value="1"/>
</dbReference>
<accession>A0A922T9X3</accession>
<sequence length="161" mass="18658">MTEIYEGGCFCGRIRYRQHGRPMFVHCCHCRDCQRQSGSAFAVNALIEADRVEIVEGEPVMITLPTDSGYPHDVYRCPQCQSALWSDYGRRGWLRFMRVTTLDRADEFAPDIHIFTRSRLPWVRLPESAIAVEEYYSPAKLWPQQSLDRREAARLKAGSDR</sequence>
<keyword evidence="3" id="KW-0862">Zinc</keyword>
<keyword evidence="7" id="KW-1185">Reference proteome</keyword>
<keyword evidence="4" id="KW-0456">Lyase</keyword>
<comment type="similarity">
    <text evidence="1">Belongs to the Gfa family.</text>
</comment>
<evidence type="ECO:0000256" key="1">
    <source>
        <dbReference type="ARBA" id="ARBA00005495"/>
    </source>
</evidence>
<dbReference type="GO" id="GO:0046872">
    <property type="term" value="F:metal ion binding"/>
    <property type="evidence" value="ECO:0007669"/>
    <property type="project" value="UniProtKB-KW"/>
</dbReference>
<dbReference type="AlphaFoldDB" id="A0A922T9X3"/>
<keyword evidence="2" id="KW-0479">Metal-binding</keyword>
<dbReference type="InterPro" id="IPR006913">
    <property type="entry name" value="CENP-V/GFA"/>
</dbReference>
<dbReference type="GO" id="GO:0016846">
    <property type="term" value="F:carbon-sulfur lyase activity"/>
    <property type="evidence" value="ECO:0007669"/>
    <property type="project" value="InterPro"/>
</dbReference>
<comment type="caution">
    <text evidence="6">The sequence shown here is derived from an EMBL/GenBank/DDBJ whole genome shotgun (WGS) entry which is preliminary data.</text>
</comment>
<dbReference type="PROSITE" id="PS51891">
    <property type="entry name" value="CENP_V_GFA"/>
    <property type="match status" value="1"/>
</dbReference>
<dbReference type="Gene3D" id="3.90.1590.10">
    <property type="entry name" value="glutathione-dependent formaldehyde- activating enzyme (gfa)"/>
    <property type="match status" value="1"/>
</dbReference>
<dbReference type="InterPro" id="IPR011057">
    <property type="entry name" value="Mss4-like_sf"/>
</dbReference>
<proteinExistence type="inferred from homology"/>
<gene>
    <name evidence="6" type="ORF">GV68_14540</name>
</gene>
<name>A0A922T9X3_9HYPH</name>
<evidence type="ECO:0000313" key="7">
    <source>
        <dbReference type="Proteomes" id="UP000052167"/>
    </source>
</evidence>
<dbReference type="Proteomes" id="UP000052167">
    <property type="component" value="Unassembled WGS sequence"/>
</dbReference>
<protein>
    <submittedName>
        <fullName evidence="6">Aldehyde-activating protein</fullName>
    </submittedName>
</protein>
<organism evidence="6 7">
    <name type="scientific">Pseudorhizobium pelagicum</name>
    <dbReference type="NCBI Taxonomy" id="1509405"/>
    <lineage>
        <taxon>Bacteria</taxon>
        <taxon>Pseudomonadati</taxon>
        <taxon>Pseudomonadota</taxon>
        <taxon>Alphaproteobacteria</taxon>
        <taxon>Hyphomicrobiales</taxon>
        <taxon>Rhizobiaceae</taxon>
        <taxon>Rhizobium/Agrobacterium group</taxon>
        <taxon>Pseudorhizobium</taxon>
    </lineage>
</organism>